<name>A0A239KBD2_EKHLU</name>
<proteinExistence type="predicted"/>
<evidence type="ECO:0000313" key="1">
    <source>
        <dbReference type="EMBL" id="SNT14424.1"/>
    </source>
</evidence>
<evidence type="ECO:0000313" key="2">
    <source>
        <dbReference type="Proteomes" id="UP000198393"/>
    </source>
</evidence>
<dbReference type="EMBL" id="FZPD01000004">
    <property type="protein sequence ID" value="SNT14424.1"/>
    <property type="molecule type" value="Genomic_DNA"/>
</dbReference>
<reference evidence="1 2" key="1">
    <citation type="submission" date="2017-06" db="EMBL/GenBank/DDBJ databases">
        <authorList>
            <person name="Kim H.J."/>
            <person name="Triplett B.A."/>
        </authorList>
    </citation>
    <scope>NUCLEOTIDE SEQUENCE [LARGE SCALE GENOMIC DNA]</scope>
    <source>
        <strain evidence="1 2">DSM 19307</strain>
    </source>
</reference>
<organism evidence="1 2">
    <name type="scientific">Ekhidna lutea</name>
    <dbReference type="NCBI Taxonomy" id="447679"/>
    <lineage>
        <taxon>Bacteria</taxon>
        <taxon>Pseudomonadati</taxon>
        <taxon>Bacteroidota</taxon>
        <taxon>Cytophagia</taxon>
        <taxon>Cytophagales</taxon>
        <taxon>Reichenbachiellaceae</taxon>
        <taxon>Ekhidna</taxon>
    </lineage>
</organism>
<dbReference type="AlphaFoldDB" id="A0A239KBD2"/>
<protein>
    <submittedName>
        <fullName evidence="1">Uncharacterized protein</fullName>
    </submittedName>
</protein>
<sequence length="33" mass="3800">MLIQLSTGISVESLKDRLPIFAKNLELLHNDKY</sequence>
<accession>A0A239KBD2</accession>
<dbReference type="Proteomes" id="UP000198393">
    <property type="component" value="Unassembled WGS sequence"/>
</dbReference>
<gene>
    <name evidence="1" type="ORF">SAMN05421640_2495</name>
</gene>
<keyword evidence="2" id="KW-1185">Reference proteome</keyword>